<name>A0A841DJV1_9ACTN</name>
<evidence type="ECO:0000313" key="1">
    <source>
        <dbReference type="EMBL" id="MBB5977355.1"/>
    </source>
</evidence>
<keyword evidence="2" id="KW-1185">Reference proteome</keyword>
<reference evidence="1 2" key="1">
    <citation type="submission" date="2020-08" db="EMBL/GenBank/DDBJ databases">
        <title>Sequencing the genomes of 1000 actinobacteria strains.</title>
        <authorList>
            <person name="Klenk H.-P."/>
        </authorList>
    </citation>
    <scope>NUCLEOTIDE SEQUENCE [LARGE SCALE GENOMIC DNA]</scope>
    <source>
        <strain evidence="1 2">DSM 17294</strain>
    </source>
</reference>
<accession>A0A841DJV1</accession>
<proteinExistence type="predicted"/>
<sequence length="94" mass="10423">MIVGNLSFNLITPILRRLLSGTAWNEAILITQWEVVRAIFGGRGNTFARIVQNATRLGAQETGQASRRTGIDRDSLPRDLTASQWAGLWTVVRT</sequence>
<organism evidence="1 2">
    <name type="scientific">Kribbella solani</name>
    <dbReference type="NCBI Taxonomy" id="236067"/>
    <lineage>
        <taxon>Bacteria</taxon>
        <taxon>Bacillati</taxon>
        <taxon>Actinomycetota</taxon>
        <taxon>Actinomycetes</taxon>
        <taxon>Propionibacteriales</taxon>
        <taxon>Kribbellaceae</taxon>
        <taxon>Kribbella</taxon>
    </lineage>
</organism>
<dbReference type="RefSeq" id="WP_202887138.1">
    <property type="nucleotide sequence ID" value="NZ_BAAAVN010000014.1"/>
</dbReference>
<comment type="caution">
    <text evidence="1">The sequence shown here is derived from an EMBL/GenBank/DDBJ whole genome shotgun (WGS) entry which is preliminary data.</text>
</comment>
<dbReference type="Gene3D" id="3.40.50.150">
    <property type="entry name" value="Vaccinia Virus protein VP39"/>
    <property type="match status" value="1"/>
</dbReference>
<gene>
    <name evidence="1" type="ORF">HDA44_000696</name>
</gene>
<protein>
    <submittedName>
        <fullName evidence="1">Uncharacterized membrane protein YuzA (DUF378 family)</fullName>
    </submittedName>
</protein>
<dbReference type="InterPro" id="IPR029063">
    <property type="entry name" value="SAM-dependent_MTases_sf"/>
</dbReference>
<evidence type="ECO:0000313" key="2">
    <source>
        <dbReference type="Proteomes" id="UP000558997"/>
    </source>
</evidence>
<dbReference type="EMBL" id="JACHNF010000001">
    <property type="protein sequence ID" value="MBB5977355.1"/>
    <property type="molecule type" value="Genomic_DNA"/>
</dbReference>
<dbReference type="Proteomes" id="UP000558997">
    <property type="component" value="Unassembled WGS sequence"/>
</dbReference>
<dbReference type="AlphaFoldDB" id="A0A841DJV1"/>